<name>A0ABV1F7D2_9BACI</name>
<reference evidence="2 3" key="1">
    <citation type="submission" date="2024-03" db="EMBL/GenBank/DDBJ databases">
        <title>Human intestinal bacterial collection.</title>
        <authorList>
            <person name="Pauvert C."/>
            <person name="Hitch T.C.A."/>
            <person name="Clavel T."/>
        </authorList>
    </citation>
    <scope>NUCLEOTIDE SEQUENCE [LARGE SCALE GENOMIC DNA]</scope>
    <source>
        <strain evidence="2 3">CLA-SR-H024</strain>
    </source>
</reference>
<sequence>MQTSHPINEAENTPKAMKNGAHILYMYNELEKYIEIAYEYIYMGLLNDSIVIFMESEEIITTIKTRLQHSDLLGFHNRVNNFIYINANEFYVVNKKLNAEKLIKLLQPFLKLTRHN</sequence>
<protein>
    <submittedName>
        <fullName evidence="2">MEDS domain-containing protein</fullName>
    </submittedName>
</protein>
<evidence type="ECO:0000313" key="3">
    <source>
        <dbReference type="Proteomes" id="UP001465426"/>
    </source>
</evidence>
<dbReference type="Proteomes" id="UP001465426">
    <property type="component" value="Unassembled WGS sequence"/>
</dbReference>
<gene>
    <name evidence="2" type="ORF">WMO63_23585</name>
</gene>
<dbReference type="EMBL" id="JBBMFN010000129">
    <property type="protein sequence ID" value="MEQ2468636.1"/>
    <property type="molecule type" value="Genomic_DNA"/>
</dbReference>
<dbReference type="RefSeq" id="WP_349205522.1">
    <property type="nucleotide sequence ID" value="NZ_JBBMFN010000129.1"/>
</dbReference>
<evidence type="ECO:0000259" key="1">
    <source>
        <dbReference type="Pfam" id="PF14417"/>
    </source>
</evidence>
<proteinExistence type="predicted"/>
<organism evidence="2 3">
    <name type="scientific">Niallia hominis</name>
    <dbReference type="NCBI Taxonomy" id="3133173"/>
    <lineage>
        <taxon>Bacteria</taxon>
        <taxon>Bacillati</taxon>
        <taxon>Bacillota</taxon>
        <taxon>Bacilli</taxon>
        <taxon>Bacillales</taxon>
        <taxon>Bacillaceae</taxon>
        <taxon>Niallia</taxon>
    </lineage>
</organism>
<evidence type="ECO:0000313" key="2">
    <source>
        <dbReference type="EMBL" id="MEQ2468636.1"/>
    </source>
</evidence>
<dbReference type="InterPro" id="IPR025847">
    <property type="entry name" value="MEDS_domain"/>
</dbReference>
<comment type="caution">
    <text evidence="2">The sequence shown here is derived from an EMBL/GenBank/DDBJ whole genome shotgun (WGS) entry which is preliminary data.</text>
</comment>
<dbReference type="Pfam" id="PF14417">
    <property type="entry name" value="MEDS"/>
    <property type="match status" value="1"/>
</dbReference>
<keyword evidence="3" id="KW-1185">Reference proteome</keyword>
<accession>A0ABV1F7D2</accession>
<feature type="domain" description="MEDS" evidence="1">
    <location>
        <begin position="22"/>
        <end position="111"/>
    </location>
</feature>